<keyword evidence="2" id="KW-0472">Membrane</keyword>
<evidence type="ECO:0000256" key="2">
    <source>
        <dbReference type="RuleBase" id="RU362097"/>
    </source>
</evidence>
<evidence type="ECO:0000313" key="3">
    <source>
        <dbReference type="EMBL" id="GEP29978.1"/>
    </source>
</evidence>
<evidence type="ECO:0000256" key="1">
    <source>
        <dbReference type="ARBA" id="ARBA00007613"/>
    </source>
</evidence>
<dbReference type="GO" id="GO:0005886">
    <property type="term" value="C:plasma membrane"/>
    <property type="evidence" value="ECO:0007669"/>
    <property type="project" value="UniProtKB-SubCell"/>
</dbReference>
<keyword evidence="2" id="KW-0564">Palmitate</keyword>
<dbReference type="PANTHER" id="PTHR30203:SF33">
    <property type="entry name" value="BLR4455 PROTEIN"/>
    <property type="match status" value="1"/>
</dbReference>
<dbReference type="Pfam" id="PF02321">
    <property type="entry name" value="OEP"/>
    <property type="match status" value="2"/>
</dbReference>
<dbReference type="GO" id="GO:0016301">
    <property type="term" value="F:kinase activity"/>
    <property type="evidence" value="ECO:0007669"/>
    <property type="project" value="UniProtKB-KW"/>
</dbReference>
<dbReference type="AlphaFoldDB" id="A0A512L672"/>
<organism evidence="3 4">
    <name type="scientific">Sulfuriferula plumbiphila</name>
    <dbReference type="NCBI Taxonomy" id="171865"/>
    <lineage>
        <taxon>Bacteria</taxon>
        <taxon>Pseudomonadati</taxon>
        <taxon>Pseudomonadota</taxon>
        <taxon>Betaproteobacteria</taxon>
        <taxon>Nitrosomonadales</taxon>
        <taxon>Sulfuricellaceae</taxon>
        <taxon>Sulfuriferula</taxon>
    </lineage>
</organism>
<name>A0A512L672_9PROT</name>
<gene>
    <name evidence="3" type="ORF">TPL01_11160</name>
</gene>
<comment type="similarity">
    <text evidence="1 2">Belongs to the outer membrane factor (OMF) (TC 1.B.17) family.</text>
</comment>
<dbReference type="SUPFAM" id="SSF56954">
    <property type="entry name" value="Outer membrane efflux proteins (OEP)"/>
    <property type="match status" value="1"/>
</dbReference>
<reference evidence="3 4" key="1">
    <citation type="submission" date="2019-07" db="EMBL/GenBank/DDBJ databases">
        <title>Whole genome shotgun sequence of Thiobacillus plumbophilus NBRC 107929.</title>
        <authorList>
            <person name="Hosoyama A."/>
            <person name="Uohara A."/>
            <person name="Ohji S."/>
            <person name="Ichikawa N."/>
        </authorList>
    </citation>
    <scope>NUCLEOTIDE SEQUENCE [LARGE SCALE GENOMIC DNA]</scope>
    <source>
        <strain evidence="3 4">NBRC 107929</strain>
    </source>
</reference>
<evidence type="ECO:0000313" key="4">
    <source>
        <dbReference type="Proteomes" id="UP000321337"/>
    </source>
</evidence>
<dbReference type="Proteomes" id="UP000321337">
    <property type="component" value="Unassembled WGS sequence"/>
</dbReference>
<dbReference type="InterPro" id="IPR003423">
    <property type="entry name" value="OMP_efflux"/>
</dbReference>
<comment type="subcellular location">
    <subcellularLocation>
        <location evidence="2">Cell membrane</location>
        <topology evidence="2">Lipid-anchor</topology>
    </subcellularLocation>
</comment>
<dbReference type="PANTHER" id="PTHR30203">
    <property type="entry name" value="OUTER MEMBRANE CATION EFFLUX PROTEIN"/>
    <property type="match status" value="1"/>
</dbReference>
<dbReference type="Gene3D" id="1.20.1600.10">
    <property type="entry name" value="Outer membrane efflux proteins (OEP)"/>
    <property type="match status" value="1"/>
</dbReference>
<keyword evidence="2" id="KW-1134">Transmembrane beta strand</keyword>
<proteinExistence type="inferred from homology"/>
<dbReference type="GO" id="GO:0015562">
    <property type="term" value="F:efflux transmembrane transporter activity"/>
    <property type="evidence" value="ECO:0007669"/>
    <property type="project" value="InterPro"/>
</dbReference>
<dbReference type="NCBIfam" id="TIGR01845">
    <property type="entry name" value="outer_NodT"/>
    <property type="match status" value="1"/>
</dbReference>
<dbReference type="EMBL" id="BKAD01000010">
    <property type="protein sequence ID" value="GEP29978.1"/>
    <property type="molecule type" value="Genomic_DNA"/>
</dbReference>
<keyword evidence="4" id="KW-1185">Reference proteome</keyword>
<keyword evidence="3" id="KW-0418">Kinase</keyword>
<dbReference type="InterPro" id="IPR010131">
    <property type="entry name" value="MdtP/NodT-like"/>
</dbReference>
<keyword evidence="3" id="KW-0808">Transferase</keyword>
<keyword evidence="2" id="KW-0449">Lipoprotein</keyword>
<comment type="caution">
    <text evidence="3">The sequence shown here is derived from an EMBL/GenBank/DDBJ whole genome shotgun (WGS) entry which is preliminary data.</text>
</comment>
<keyword evidence="2" id="KW-0812">Transmembrane</keyword>
<protein>
    <submittedName>
        <fullName evidence="3">Histidine kinase</fullName>
    </submittedName>
</protein>
<accession>A0A512L672</accession>
<dbReference type="Gene3D" id="2.20.200.10">
    <property type="entry name" value="Outer membrane efflux proteins (OEP)"/>
    <property type="match status" value="1"/>
</dbReference>
<sequence length="477" mass="50137">MTAALSLVGCTTVGPDYKQPAPPAMAGYTAQGLSLQTAATPTALLGGSQRFVSGQSVPVRWWQNFGSAKLNGLIDQALQASPSLAAAQATLRQAQQSYAAQAGSSLYPQVDANPGAQRQRSNNASFGQPGGERIFELYHAGVAVRYNLDVFGGNRRALEALAAQADYQRYQLEGARLTLAANIATTAMSQAQYAAQISATEAILAAQQSQVDIAQLRFKLGAIARGDELSLQTQLEQTRASLPPLRNQLQRTNHLLALLVGEAPGAAHIPQFSLSDFTLPADIPLLVPSELVRQRPDIRASEALLRAANAEYGVAISKSYPQINLSATMGTQALAASSLFGPGSMIWSLAGQLAQPLFNGGLKSGVNSAQASFDAAAANYRQSVLQGLRNVADVLRALANGAQTLQAQAAANAAAQASLNLMQQQYKLGGVSYLQLLSAQQQAQQTRISLISAQSQRLTDTAALYQAMGGGWTTTAN</sequence>